<dbReference type="InterPro" id="IPR002110">
    <property type="entry name" value="Ankyrin_rpt"/>
</dbReference>
<proteinExistence type="predicted"/>
<dbReference type="InterPro" id="IPR006020">
    <property type="entry name" value="PTB/PI_dom"/>
</dbReference>
<feature type="repeat" description="ANK" evidence="3">
    <location>
        <begin position="210"/>
        <end position="242"/>
    </location>
</feature>
<accession>A0ABD6EBU2</accession>
<keyword evidence="2 3" id="KW-0040">ANK repeat</keyword>
<sequence>MGIKELNSTQQELFDATRRGDVDKVHHWLANKKNKRPRTPLNFLRPVTPQAPWLCSLVDPSNGYTVLHVAALQGHLGLVKMFIEMDHRMVSARDRRGCLPVHLAAWNGHADVVQLLLDVEPSTIDAVNNAKESPLHLSAQHGHGKVVTVLLSKHANARLRNARCETALDIAARSSRANVCRLIICNCPELALQSAADYVMSGSGRSQHSQVVYPLHIAARHGSVDCLKILCQSGFDLDYVTEEGSALHVAALFGKVEAVRLLLEEGISVDIRDSQGRTVLETLEEHENEKASDLTQVIQSREGWSECRNLIENHIAKMSRNSDNQENTADVNPCQLSLYQNVPESYSQQNGTNDAVWKPITEVRANSGFHDELLSNDRSFAVSTDGIYQPPSIVADVVNLSDLGAFDEDSTLSLSTTLPDPSEPESNHSASPPAAAFTPNHSLSPILRPALISSSRDRRSSAGRVNALVPRMGISNLGTGIRSLCTYQAASNYDAWSPNVSRSYDNVMPPVHPFLAYDNVPKTLLAYDNCPPPGHRHWQHACTSRSPVFVCSGNQFCNTKDCYKRYHSSAQGNDRLANLSATSPQMSTAKDDCCAFSEVCQSFAEANDRDLACGRAPLAIPEEMFGSTSTSIVSISDSPERSILSDTCNRGCENIDTGSLSDGLSSFGHVSDRASSSTLLLSISTQKVGLNEGDHLRSAILDDSGSPVSFSECSSIANDYKDLPSPETSESRIHNILCAHTDLQKSPRLVSMSSKAKENKPDSLSPVATVSDNSDFTLASSCSLPAISQLSSTSPSSHSARERSDKVCDKSLASPVADSCSVHNSYCRTASSYEDYPGENHTSTARENCDSENLPTIKSSDSEVHPVTLAETNEWNQINEILESFRGSVSDGTVSTHHKKPKVAVYLKDRRSQALTLQLHSSSSNQVKVPENFRACVVPKSPSVNAVCDWLNVDVGIPMPRASELAAVLEANGFDDTVYMTVLDRIVMDEIGLDKSTQHQIRTYIEAHPVDFIPDAGNFTYVSDWLHAMNLEDYLGCFMKRGLTRMLIVSAMDPDSQHLTNMGITLLGHQKRILNSLKTAKTKRQQKGVVVDRNSGRGSALECACDSRDPQSLLSRQLKDGSMLPHSSDREWKHCPSALISGCISYSAHYLGSMEISNVEGTEDSRRAMMKMKKDIREIAKVPQVFLQISVEGVRVLDASSKELAVEHDITRIQIVCQDERDLNCFAYISQDGDKHFCHVFCVLTADVATEIIVTLGQAFEICYRIANGTYGNKNTFSTNRMKKLSV</sequence>
<dbReference type="Pfam" id="PF00536">
    <property type="entry name" value="SAM_1"/>
    <property type="match status" value="1"/>
</dbReference>
<feature type="repeat" description="ANK" evidence="3">
    <location>
        <begin position="62"/>
        <end position="84"/>
    </location>
</feature>
<dbReference type="Gene3D" id="1.10.150.50">
    <property type="entry name" value="Transcription Factor, Ets-1"/>
    <property type="match status" value="1"/>
</dbReference>
<feature type="region of interest" description="Disordered" evidence="4">
    <location>
        <begin position="749"/>
        <end position="768"/>
    </location>
</feature>
<dbReference type="PROSITE" id="PS50297">
    <property type="entry name" value="ANK_REP_REGION"/>
    <property type="match status" value="5"/>
</dbReference>
<protein>
    <recommendedName>
        <fullName evidence="9">Ankyrin repeat and sterile alpha motif domain-containing protein 1B</fullName>
    </recommendedName>
</protein>
<dbReference type="EMBL" id="JBGFUD010002348">
    <property type="protein sequence ID" value="MFH4977498.1"/>
    <property type="molecule type" value="Genomic_DNA"/>
</dbReference>
<keyword evidence="8" id="KW-1185">Reference proteome</keyword>
<feature type="domain" description="SAM" evidence="6">
    <location>
        <begin position="1017"/>
        <end position="1083"/>
    </location>
</feature>
<dbReference type="PROSITE" id="PS50105">
    <property type="entry name" value="SAM_DOMAIN"/>
    <property type="match status" value="1"/>
</dbReference>
<dbReference type="SUPFAM" id="SSF47769">
    <property type="entry name" value="SAM/Pointed domain"/>
    <property type="match status" value="1"/>
</dbReference>
<feature type="region of interest" description="Disordered" evidence="4">
    <location>
        <begin position="831"/>
        <end position="858"/>
    </location>
</feature>
<feature type="repeat" description="ANK" evidence="3">
    <location>
        <begin position="130"/>
        <end position="162"/>
    </location>
</feature>
<dbReference type="Gene3D" id="2.30.29.30">
    <property type="entry name" value="Pleckstrin-homology domain (PH domain)/Phosphotyrosine-binding domain (PTB)"/>
    <property type="match status" value="1"/>
</dbReference>
<dbReference type="Gene3D" id="1.25.40.20">
    <property type="entry name" value="Ankyrin repeat-containing domain"/>
    <property type="match status" value="2"/>
</dbReference>
<evidence type="ECO:0000313" key="8">
    <source>
        <dbReference type="Proteomes" id="UP001608902"/>
    </source>
</evidence>
<feature type="region of interest" description="Disordered" evidence="4">
    <location>
        <begin position="411"/>
        <end position="441"/>
    </location>
</feature>
<keyword evidence="1" id="KW-0677">Repeat</keyword>
<evidence type="ECO:0000313" key="7">
    <source>
        <dbReference type="EMBL" id="MFH4977498.1"/>
    </source>
</evidence>
<dbReference type="PANTHER" id="PTHR24174">
    <property type="entry name" value="ANKYRIN REPEAT AND STERILE ALPHA MOTIF DOMAIN-CONTAINING PROTEIN 1"/>
    <property type="match status" value="1"/>
</dbReference>
<dbReference type="PANTHER" id="PTHR24174:SF16">
    <property type="entry name" value="CASKIN-2"/>
    <property type="match status" value="1"/>
</dbReference>
<dbReference type="PROSITE" id="PS01179">
    <property type="entry name" value="PID"/>
    <property type="match status" value="1"/>
</dbReference>
<dbReference type="SUPFAM" id="SSF50729">
    <property type="entry name" value="PH domain-like"/>
    <property type="match status" value="1"/>
</dbReference>
<dbReference type="InterPro" id="IPR011993">
    <property type="entry name" value="PH-like_dom_sf"/>
</dbReference>
<dbReference type="InterPro" id="IPR036770">
    <property type="entry name" value="Ankyrin_rpt-contain_sf"/>
</dbReference>
<feature type="repeat" description="ANK" evidence="3">
    <location>
        <begin position="96"/>
        <end position="118"/>
    </location>
</feature>
<evidence type="ECO:0000256" key="1">
    <source>
        <dbReference type="ARBA" id="ARBA00022737"/>
    </source>
</evidence>
<dbReference type="InterPro" id="IPR033635">
    <property type="entry name" value="ANKS1/Caskin"/>
</dbReference>
<gene>
    <name evidence="7" type="ORF">AB6A40_004207</name>
</gene>
<dbReference type="Pfam" id="PF00640">
    <property type="entry name" value="PID"/>
    <property type="match status" value="1"/>
</dbReference>
<evidence type="ECO:0008006" key="9">
    <source>
        <dbReference type="Google" id="ProtNLM"/>
    </source>
</evidence>
<feature type="domain" description="PID" evidence="5">
    <location>
        <begin position="1144"/>
        <end position="1265"/>
    </location>
</feature>
<evidence type="ECO:0000259" key="5">
    <source>
        <dbReference type="PROSITE" id="PS01179"/>
    </source>
</evidence>
<dbReference type="InterPro" id="IPR001660">
    <property type="entry name" value="SAM"/>
</dbReference>
<feature type="repeat" description="ANK" evidence="3">
    <location>
        <begin position="242"/>
        <end position="274"/>
    </location>
</feature>
<dbReference type="CDD" id="cd01274">
    <property type="entry name" value="PTB_Anks"/>
    <property type="match status" value="1"/>
</dbReference>
<dbReference type="SMART" id="SM00454">
    <property type="entry name" value="SAM"/>
    <property type="match status" value="1"/>
</dbReference>
<evidence type="ECO:0000256" key="2">
    <source>
        <dbReference type="ARBA" id="ARBA00023043"/>
    </source>
</evidence>
<dbReference type="SMART" id="SM00462">
    <property type="entry name" value="PTB"/>
    <property type="match status" value="1"/>
</dbReference>
<name>A0ABD6EBU2_9BILA</name>
<dbReference type="Proteomes" id="UP001608902">
    <property type="component" value="Unassembled WGS sequence"/>
</dbReference>
<dbReference type="SMART" id="SM00248">
    <property type="entry name" value="ANK"/>
    <property type="match status" value="6"/>
</dbReference>
<dbReference type="Pfam" id="PF12796">
    <property type="entry name" value="Ank_2"/>
    <property type="match status" value="3"/>
</dbReference>
<reference evidence="7 8" key="1">
    <citation type="submission" date="2024-08" db="EMBL/GenBank/DDBJ databases">
        <title>Gnathostoma spinigerum genome.</title>
        <authorList>
            <person name="Gonzalez-Bertolin B."/>
            <person name="Monzon S."/>
            <person name="Zaballos A."/>
            <person name="Jimenez P."/>
            <person name="Dekumyoy P."/>
            <person name="Varona S."/>
            <person name="Cuesta I."/>
            <person name="Sumanam S."/>
            <person name="Adisakwattana P."/>
            <person name="Gasser R.B."/>
            <person name="Hernandez-Gonzalez A."/>
            <person name="Young N.D."/>
            <person name="Perteguer M.J."/>
        </authorList>
    </citation>
    <scope>NUCLEOTIDE SEQUENCE [LARGE SCALE GENOMIC DNA]</scope>
    <source>
        <strain evidence="7">AL3</strain>
        <tissue evidence="7">Liver</tissue>
    </source>
</reference>
<organism evidence="7 8">
    <name type="scientific">Gnathostoma spinigerum</name>
    <dbReference type="NCBI Taxonomy" id="75299"/>
    <lineage>
        <taxon>Eukaryota</taxon>
        <taxon>Metazoa</taxon>
        <taxon>Ecdysozoa</taxon>
        <taxon>Nematoda</taxon>
        <taxon>Chromadorea</taxon>
        <taxon>Rhabditida</taxon>
        <taxon>Spirurina</taxon>
        <taxon>Gnathostomatomorpha</taxon>
        <taxon>Gnathostomatoidea</taxon>
        <taxon>Gnathostomatidae</taxon>
        <taxon>Gnathostoma</taxon>
    </lineage>
</organism>
<feature type="compositionally biased region" description="Polar residues" evidence="4">
    <location>
        <begin position="840"/>
        <end position="858"/>
    </location>
</feature>
<dbReference type="PROSITE" id="PS50088">
    <property type="entry name" value="ANK_REPEAT"/>
    <property type="match status" value="5"/>
</dbReference>
<comment type="caution">
    <text evidence="7">The sequence shown here is derived from an EMBL/GenBank/DDBJ whole genome shotgun (WGS) entry which is preliminary data.</text>
</comment>
<evidence type="ECO:0000256" key="4">
    <source>
        <dbReference type="SAM" id="MobiDB-lite"/>
    </source>
</evidence>
<evidence type="ECO:0000259" key="6">
    <source>
        <dbReference type="PROSITE" id="PS50105"/>
    </source>
</evidence>
<dbReference type="SUPFAM" id="SSF48403">
    <property type="entry name" value="Ankyrin repeat"/>
    <property type="match status" value="1"/>
</dbReference>
<evidence type="ECO:0000256" key="3">
    <source>
        <dbReference type="PROSITE-ProRule" id="PRU00023"/>
    </source>
</evidence>
<dbReference type="InterPro" id="IPR013761">
    <property type="entry name" value="SAM/pointed_sf"/>
</dbReference>